<feature type="compositionally biased region" description="Basic residues" evidence="1">
    <location>
        <begin position="610"/>
        <end position="623"/>
    </location>
</feature>
<feature type="region of interest" description="Disordered" evidence="1">
    <location>
        <begin position="601"/>
        <end position="625"/>
    </location>
</feature>
<feature type="compositionally biased region" description="Low complexity" evidence="1">
    <location>
        <begin position="361"/>
        <end position="372"/>
    </location>
</feature>
<dbReference type="Proteomes" id="UP000193067">
    <property type="component" value="Unassembled WGS sequence"/>
</dbReference>
<organism evidence="2 3">
    <name type="scientific">Trametes coccinea (strain BRFM310)</name>
    <name type="common">Pycnoporus coccineus</name>
    <dbReference type="NCBI Taxonomy" id="1353009"/>
    <lineage>
        <taxon>Eukaryota</taxon>
        <taxon>Fungi</taxon>
        <taxon>Dikarya</taxon>
        <taxon>Basidiomycota</taxon>
        <taxon>Agaricomycotina</taxon>
        <taxon>Agaricomycetes</taxon>
        <taxon>Polyporales</taxon>
        <taxon>Polyporaceae</taxon>
        <taxon>Trametes</taxon>
    </lineage>
</organism>
<dbReference type="GO" id="GO:0003677">
    <property type="term" value="F:DNA binding"/>
    <property type="evidence" value="ECO:0007669"/>
    <property type="project" value="InterPro"/>
</dbReference>
<feature type="region of interest" description="Disordered" evidence="1">
    <location>
        <begin position="1"/>
        <end position="156"/>
    </location>
</feature>
<dbReference type="OrthoDB" id="2757957at2759"/>
<proteinExistence type="predicted"/>
<feature type="compositionally biased region" description="Basic and acidic residues" evidence="1">
    <location>
        <begin position="218"/>
        <end position="228"/>
    </location>
</feature>
<dbReference type="PRINTS" id="PR00929">
    <property type="entry name" value="ATHOOK"/>
</dbReference>
<feature type="compositionally biased region" description="Basic residues" evidence="1">
    <location>
        <begin position="526"/>
        <end position="536"/>
    </location>
</feature>
<protein>
    <submittedName>
        <fullName evidence="2">Uncharacterized protein</fullName>
    </submittedName>
</protein>
<accession>A0A1Y2IMJ4</accession>
<evidence type="ECO:0000313" key="2">
    <source>
        <dbReference type="EMBL" id="OSD02336.1"/>
    </source>
</evidence>
<dbReference type="SMART" id="SM00384">
    <property type="entry name" value="AT_hook"/>
    <property type="match status" value="3"/>
</dbReference>
<feature type="compositionally biased region" description="Basic and acidic residues" evidence="1">
    <location>
        <begin position="107"/>
        <end position="120"/>
    </location>
</feature>
<feature type="compositionally biased region" description="Basic and acidic residues" evidence="1">
    <location>
        <begin position="407"/>
        <end position="416"/>
    </location>
</feature>
<feature type="compositionally biased region" description="Basic residues" evidence="1">
    <location>
        <begin position="339"/>
        <end position="349"/>
    </location>
</feature>
<dbReference type="EMBL" id="KZ084106">
    <property type="protein sequence ID" value="OSD02336.1"/>
    <property type="molecule type" value="Genomic_DNA"/>
</dbReference>
<gene>
    <name evidence="2" type="ORF">PYCCODRAFT_1477884</name>
</gene>
<feature type="compositionally biased region" description="Low complexity" evidence="1">
    <location>
        <begin position="328"/>
        <end position="338"/>
    </location>
</feature>
<keyword evidence="3" id="KW-1185">Reference proteome</keyword>
<feature type="compositionally biased region" description="Low complexity" evidence="1">
    <location>
        <begin position="568"/>
        <end position="586"/>
    </location>
</feature>
<feature type="compositionally biased region" description="Basic and acidic residues" evidence="1">
    <location>
        <begin position="257"/>
        <end position="266"/>
    </location>
</feature>
<evidence type="ECO:0000313" key="3">
    <source>
        <dbReference type="Proteomes" id="UP000193067"/>
    </source>
</evidence>
<name>A0A1Y2IMJ4_TRAC3</name>
<feature type="compositionally biased region" description="Basic residues" evidence="1">
    <location>
        <begin position="49"/>
        <end position="61"/>
    </location>
</feature>
<feature type="region of interest" description="Disordered" evidence="1">
    <location>
        <begin position="247"/>
        <end position="586"/>
    </location>
</feature>
<feature type="region of interest" description="Disordered" evidence="1">
    <location>
        <begin position="205"/>
        <end position="230"/>
    </location>
</feature>
<dbReference type="InterPro" id="IPR017956">
    <property type="entry name" value="AT_hook_DNA-bd_motif"/>
</dbReference>
<feature type="compositionally biased region" description="Low complexity" evidence="1">
    <location>
        <begin position="537"/>
        <end position="551"/>
    </location>
</feature>
<feature type="compositionally biased region" description="Basic and acidic residues" evidence="1">
    <location>
        <begin position="385"/>
        <end position="394"/>
    </location>
</feature>
<reference evidence="2 3" key="1">
    <citation type="journal article" date="2015" name="Biotechnol. Biofuels">
        <title>Enhanced degradation of softwood versus hardwood by the white-rot fungus Pycnoporus coccineus.</title>
        <authorList>
            <person name="Couturier M."/>
            <person name="Navarro D."/>
            <person name="Chevret D."/>
            <person name="Henrissat B."/>
            <person name="Piumi F."/>
            <person name="Ruiz-Duenas F.J."/>
            <person name="Martinez A.T."/>
            <person name="Grigoriev I.V."/>
            <person name="Riley R."/>
            <person name="Lipzen A."/>
            <person name="Berrin J.G."/>
            <person name="Master E.R."/>
            <person name="Rosso M.N."/>
        </authorList>
    </citation>
    <scope>NUCLEOTIDE SEQUENCE [LARGE SCALE GENOMIC DNA]</scope>
    <source>
        <strain evidence="2 3">BRFM310</strain>
    </source>
</reference>
<dbReference type="AlphaFoldDB" id="A0A1Y2IMJ4"/>
<feature type="compositionally biased region" description="Low complexity" evidence="1">
    <location>
        <begin position="79"/>
        <end position="94"/>
    </location>
</feature>
<sequence>MLHIESTDIGAAASPQRKRKERELSPAVPDPEPTPTRADAFWTTPNRSARVKRTYAHKRARPYTSSAHESSDGDENDTSRSPSPRSSPIKPRVPLHSTALDVYVDVPRSDERHYLDKTMRDASPYLDSTAMSDPGPPTGPPEPPHREITPIPRKRLVPYVEIPHRPALMRKATQIHEAVSTTHADDIPSSSTHPSRGLTQAQRVIAFPSPPPSDDDWVEGRAAHRQDEQLSLSEALNRSFATVSALAESGIDSTPGSRREIPERKSGRSRSRGRGLAATASIANHNESLSRRLPTARGSDTLSASAPPVKRGPGRPRKHPLPGSATEPRPVSVSGPRRSSARSKSRTRAVRSPTDEDEGDAAAVADQLLQDASSSPRVTSNVSPTRHDYAHHSVDASPIARGFARQAQDEAAHATDWDAASPPRRPRGRPPGSKNKGSFTRATEALPKPFVLLPPKSPRDARTRAAPSVAESTVSSLPPVPIKRSRGRPRKSAPSEFPSSEFVDYLEPLRDPDDDALTAGPPVTRARSRGRSRTRRNSTSAVPDRAPAGRAPSPPAPRTRSRGRSSTRRNSISAVPDSASADPATSSQYYLDLDTMQWKRRTRSVSASPAKRRRSSSRSTRARKPIEYPTSKALFAALKITLVAASMKPKLTQAMTDDGLRIAPSGVLLLSNGTNDEPADATTSVFNGSWAVLEDPRVIVDDALVMKRLHEVVIGVGGFIRFEQAHISRTSGGRIVTVTVPCCCQSVQPENPEYPAWAARAATTQTVECEGELAVSVGEQPTREFAGLAKVLRTTVTVTH</sequence>
<evidence type="ECO:0000256" key="1">
    <source>
        <dbReference type="SAM" id="MobiDB-lite"/>
    </source>
</evidence>
<feature type="compositionally biased region" description="Polar residues" evidence="1">
    <location>
        <begin position="373"/>
        <end position="384"/>
    </location>
</feature>